<feature type="region of interest" description="Disordered" evidence="4">
    <location>
        <begin position="231"/>
        <end position="268"/>
    </location>
</feature>
<dbReference type="VEuPathDB" id="AmoebaDB:ACA1_093850"/>
<organism evidence="6 7">
    <name type="scientific">Acanthamoeba castellanii (strain ATCC 30010 / Neff)</name>
    <dbReference type="NCBI Taxonomy" id="1257118"/>
    <lineage>
        <taxon>Eukaryota</taxon>
        <taxon>Amoebozoa</taxon>
        <taxon>Discosea</taxon>
        <taxon>Longamoebia</taxon>
        <taxon>Centramoebida</taxon>
        <taxon>Acanthamoebidae</taxon>
        <taxon>Acanthamoeba</taxon>
    </lineage>
</organism>
<dbReference type="KEGG" id="acan:ACA1_093850"/>
<dbReference type="Pfam" id="PF00172">
    <property type="entry name" value="Zn_clus"/>
    <property type="match status" value="1"/>
</dbReference>
<dbReference type="SUPFAM" id="SSF55785">
    <property type="entry name" value="PYP-like sensor domain (PAS domain)"/>
    <property type="match status" value="1"/>
</dbReference>
<accession>L8GJA3</accession>
<keyword evidence="3" id="KW-0175">Coiled coil</keyword>
<sequence>MASAAGFSFPPTFDLVVPPVDAHNNIYIQQQLVGDEDDDGVEEIQGPVKGVKRAKQVTSPRESSSVTTASASSAAKVRAACSNCRSSHVACSHEIPCKRCVEHGLADSCQYLPRKKRTNFKKRKMHSIKDEEEDDDDSNSNGSLVDNDAAIKMEEMRRNPPANLFEGGQPDQGLWNATLHQLFGNEYAFPLVNTNIPPQSQPKDYATSPYTVESPQSSPFAVEADNTWLSQLIGDSSPSSTSSSSAPTSPAEESQRNSAQSSPDTQQLGIMSQRSWLKNSGGMMQLAPMPTVGHSRVSQPPMIKPPSPAVAPLSPGSVSSRTVNILQEMKAKNDRLERLLRSALDDIKELKQREKLREQHNITMQSLVQLQNIGPADEFRKGVPALAMFALSEERHGAVLQANETFRDLVGYSFDQLATPGFTCCQLFPERFKSKLCKDYKDIMSGLKSSGQDDLVIRRGDLQEVPVRAFYHVIYDDVGRPLYKMFYAFPLA</sequence>
<dbReference type="GeneID" id="14913416"/>
<evidence type="ECO:0000256" key="1">
    <source>
        <dbReference type="ARBA" id="ARBA00022723"/>
    </source>
</evidence>
<dbReference type="SUPFAM" id="SSF57701">
    <property type="entry name" value="Zn2/Cys6 DNA-binding domain"/>
    <property type="match status" value="1"/>
</dbReference>
<feature type="compositionally biased region" description="Low complexity" evidence="4">
    <location>
        <begin position="236"/>
        <end position="252"/>
    </location>
</feature>
<feature type="domain" description="Zn(2)-C6 fungal-type" evidence="5">
    <location>
        <begin position="80"/>
        <end position="111"/>
    </location>
</feature>
<feature type="region of interest" description="Disordered" evidence="4">
    <location>
        <begin position="292"/>
        <end position="317"/>
    </location>
</feature>
<evidence type="ECO:0000313" key="7">
    <source>
        <dbReference type="Proteomes" id="UP000011083"/>
    </source>
</evidence>
<evidence type="ECO:0000256" key="4">
    <source>
        <dbReference type="SAM" id="MobiDB-lite"/>
    </source>
</evidence>
<evidence type="ECO:0000256" key="2">
    <source>
        <dbReference type="ARBA" id="ARBA00023242"/>
    </source>
</evidence>
<feature type="compositionally biased region" description="Low complexity" evidence="4">
    <location>
        <begin position="63"/>
        <end position="72"/>
    </location>
</feature>
<keyword evidence="7" id="KW-1185">Reference proteome</keyword>
<feature type="region of interest" description="Disordered" evidence="4">
    <location>
        <begin position="121"/>
        <end position="145"/>
    </location>
</feature>
<feature type="region of interest" description="Disordered" evidence="4">
    <location>
        <begin position="53"/>
        <end position="72"/>
    </location>
</feature>
<dbReference type="InterPro" id="IPR050335">
    <property type="entry name" value="ERT1_acuK_gluconeogen_tf"/>
</dbReference>
<reference evidence="6 7" key="1">
    <citation type="journal article" date="2013" name="Genome Biol.">
        <title>Genome of Acanthamoeba castellanii highlights extensive lateral gene transfer and early evolution of tyrosine kinase signaling.</title>
        <authorList>
            <person name="Clarke M."/>
            <person name="Lohan A.J."/>
            <person name="Liu B."/>
            <person name="Lagkouvardos I."/>
            <person name="Roy S."/>
            <person name="Zafar N."/>
            <person name="Bertelli C."/>
            <person name="Schilde C."/>
            <person name="Kianianmomeni A."/>
            <person name="Burglin T.R."/>
            <person name="Frech C."/>
            <person name="Turcotte B."/>
            <person name="Kopec K.O."/>
            <person name="Synnott J.M."/>
            <person name="Choo C."/>
            <person name="Paponov I."/>
            <person name="Finkler A."/>
            <person name="Soon Heng Tan C."/>
            <person name="Hutchins A.P."/>
            <person name="Weinmeier T."/>
            <person name="Rattei T."/>
            <person name="Chu J.S."/>
            <person name="Gimenez G."/>
            <person name="Irimia M."/>
            <person name="Rigden D.J."/>
            <person name="Fitzpatrick D.A."/>
            <person name="Lorenzo-Morales J."/>
            <person name="Bateman A."/>
            <person name="Chiu C.H."/>
            <person name="Tang P."/>
            <person name="Hegemann P."/>
            <person name="Fromm H."/>
            <person name="Raoult D."/>
            <person name="Greub G."/>
            <person name="Miranda-Saavedra D."/>
            <person name="Chen N."/>
            <person name="Nash P."/>
            <person name="Ginger M.L."/>
            <person name="Horn M."/>
            <person name="Schaap P."/>
            <person name="Caler L."/>
            <person name="Loftus B."/>
        </authorList>
    </citation>
    <scope>NUCLEOTIDE SEQUENCE [LARGE SCALE GENOMIC DNA]</scope>
    <source>
        <strain evidence="6 7">Neff</strain>
    </source>
</reference>
<proteinExistence type="predicted"/>
<dbReference type="STRING" id="1257118.L8GJA3"/>
<dbReference type="GO" id="GO:0008270">
    <property type="term" value="F:zinc ion binding"/>
    <property type="evidence" value="ECO:0007669"/>
    <property type="project" value="InterPro"/>
</dbReference>
<dbReference type="PROSITE" id="PS00463">
    <property type="entry name" value="ZN2_CY6_FUNGAL_1"/>
    <property type="match status" value="1"/>
</dbReference>
<dbReference type="PANTHER" id="PTHR47659:SF7">
    <property type="entry name" value="FUNGAL TRANSCRIPTIONAL REGULATORY PROTEIN, N-TERMINAL DOMAIN-CONTAINING PROTEIN"/>
    <property type="match status" value="1"/>
</dbReference>
<feature type="compositionally biased region" description="Polar residues" evidence="4">
    <location>
        <begin position="256"/>
        <end position="268"/>
    </location>
</feature>
<dbReference type="GO" id="GO:0000981">
    <property type="term" value="F:DNA-binding transcription factor activity, RNA polymerase II-specific"/>
    <property type="evidence" value="ECO:0007669"/>
    <property type="project" value="InterPro"/>
</dbReference>
<dbReference type="Gene3D" id="4.10.240.10">
    <property type="entry name" value="Zn(2)-C6 fungal-type DNA-binding domain"/>
    <property type="match status" value="1"/>
</dbReference>
<dbReference type="Proteomes" id="UP000011083">
    <property type="component" value="Unassembled WGS sequence"/>
</dbReference>
<gene>
    <name evidence="6" type="ORF">ACA1_093850</name>
</gene>
<dbReference type="InterPro" id="IPR036864">
    <property type="entry name" value="Zn2-C6_fun-type_DNA-bd_sf"/>
</dbReference>
<dbReference type="CDD" id="cd00067">
    <property type="entry name" value="GAL4"/>
    <property type="match status" value="1"/>
</dbReference>
<name>L8GJA3_ACACF</name>
<evidence type="ECO:0000313" key="6">
    <source>
        <dbReference type="EMBL" id="ELR12838.1"/>
    </source>
</evidence>
<keyword evidence="2" id="KW-0539">Nucleus</keyword>
<dbReference type="PROSITE" id="PS50048">
    <property type="entry name" value="ZN2_CY6_FUNGAL_2"/>
    <property type="match status" value="1"/>
</dbReference>
<evidence type="ECO:0000256" key="3">
    <source>
        <dbReference type="SAM" id="Coils"/>
    </source>
</evidence>
<feature type="coiled-coil region" evidence="3">
    <location>
        <begin position="326"/>
        <end position="353"/>
    </location>
</feature>
<dbReference type="AlphaFoldDB" id="L8GJA3"/>
<dbReference type="OrthoDB" id="2538135at2759"/>
<keyword evidence="1" id="KW-0479">Metal-binding</keyword>
<evidence type="ECO:0000259" key="5">
    <source>
        <dbReference type="PROSITE" id="PS50048"/>
    </source>
</evidence>
<feature type="region of interest" description="Disordered" evidence="4">
    <location>
        <begin position="199"/>
        <end position="218"/>
    </location>
</feature>
<dbReference type="InterPro" id="IPR001138">
    <property type="entry name" value="Zn2Cys6_DnaBD"/>
</dbReference>
<dbReference type="PANTHER" id="PTHR47659">
    <property type="entry name" value="ZN(II)2CYS6 TRANSCRIPTION FACTOR (EUROFUNG)-RELATED"/>
    <property type="match status" value="1"/>
</dbReference>
<dbReference type="SMART" id="SM00066">
    <property type="entry name" value="GAL4"/>
    <property type="match status" value="1"/>
</dbReference>
<dbReference type="RefSeq" id="XP_004334851.1">
    <property type="nucleotide sequence ID" value="XM_004334803.1"/>
</dbReference>
<dbReference type="InterPro" id="IPR035965">
    <property type="entry name" value="PAS-like_dom_sf"/>
</dbReference>
<protein>
    <submittedName>
        <fullName evidence="6">Fungal Zn(2)-Cys(6) binuclear cluster domain containing protein</fullName>
    </submittedName>
</protein>
<dbReference type="EMBL" id="KB008103">
    <property type="protein sequence ID" value="ELR12838.1"/>
    <property type="molecule type" value="Genomic_DNA"/>
</dbReference>